<gene>
    <name evidence="10" type="ORF">VNO77_07173</name>
</gene>
<organism evidence="10 11">
    <name type="scientific">Canavalia gladiata</name>
    <name type="common">Sword bean</name>
    <name type="synonym">Dolichos gladiatus</name>
    <dbReference type="NCBI Taxonomy" id="3824"/>
    <lineage>
        <taxon>Eukaryota</taxon>
        <taxon>Viridiplantae</taxon>
        <taxon>Streptophyta</taxon>
        <taxon>Embryophyta</taxon>
        <taxon>Tracheophyta</taxon>
        <taxon>Spermatophyta</taxon>
        <taxon>Magnoliopsida</taxon>
        <taxon>eudicotyledons</taxon>
        <taxon>Gunneridae</taxon>
        <taxon>Pentapetalae</taxon>
        <taxon>rosids</taxon>
        <taxon>fabids</taxon>
        <taxon>Fabales</taxon>
        <taxon>Fabaceae</taxon>
        <taxon>Papilionoideae</taxon>
        <taxon>50 kb inversion clade</taxon>
        <taxon>NPAAA clade</taxon>
        <taxon>indigoferoid/millettioid clade</taxon>
        <taxon>Phaseoleae</taxon>
        <taxon>Canavalia</taxon>
    </lineage>
</organism>
<evidence type="ECO:0000256" key="8">
    <source>
        <dbReference type="ARBA" id="ARBA00047391"/>
    </source>
</evidence>
<dbReference type="GO" id="GO:0004053">
    <property type="term" value="F:arginase activity"/>
    <property type="evidence" value="ECO:0007669"/>
    <property type="project" value="UniProtKB-EC"/>
</dbReference>
<evidence type="ECO:0000256" key="4">
    <source>
        <dbReference type="ARBA" id="ARBA00022503"/>
    </source>
</evidence>
<dbReference type="GO" id="GO:0008783">
    <property type="term" value="F:agmatinase activity"/>
    <property type="evidence" value="ECO:0007669"/>
    <property type="project" value="TreeGrafter"/>
</dbReference>
<evidence type="ECO:0000256" key="3">
    <source>
        <dbReference type="ARBA" id="ARBA00012168"/>
    </source>
</evidence>
<dbReference type="PANTHER" id="PTHR11358:SF26">
    <property type="entry name" value="GUANIDINO ACID HYDROLASE, MITOCHONDRIAL"/>
    <property type="match status" value="1"/>
</dbReference>
<reference evidence="10 11" key="1">
    <citation type="submission" date="2024-01" db="EMBL/GenBank/DDBJ databases">
        <title>The genomes of 5 underutilized Papilionoideae crops provide insights into root nodulation and disease resistanc.</title>
        <authorList>
            <person name="Jiang F."/>
        </authorList>
    </citation>
    <scope>NUCLEOTIDE SEQUENCE [LARGE SCALE GENOMIC DNA]</scope>
    <source>
        <strain evidence="10">LVBAO_FW01</strain>
        <tissue evidence="10">Leaves</tissue>
    </source>
</reference>
<evidence type="ECO:0000256" key="1">
    <source>
        <dbReference type="ARBA" id="ARBA00001936"/>
    </source>
</evidence>
<dbReference type="EC" id="3.5.3.1" evidence="3"/>
<dbReference type="EMBL" id="JAYMYQ010000002">
    <property type="protein sequence ID" value="KAK7349649.1"/>
    <property type="molecule type" value="Genomic_DNA"/>
</dbReference>
<dbReference type="Gene3D" id="3.40.800.10">
    <property type="entry name" value="Ureohydrolase domain"/>
    <property type="match status" value="1"/>
</dbReference>
<dbReference type="SUPFAM" id="SSF52768">
    <property type="entry name" value="Arginase/deacetylase"/>
    <property type="match status" value="1"/>
</dbReference>
<protein>
    <recommendedName>
        <fullName evidence="3">arginase</fullName>
        <ecNumber evidence="3">3.5.3.1</ecNumber>
    </recommendedName>
</protein>
<keyword evidence="11" id="KW-1185">Reference proteome</keyword>
<evidence type="ECO:0000256" key="5">
    <source>
        <dbReference type="ARBA" id="ARBA00022723"/>
    </source>
</evidence>
<comment type="caution">
    <text evidence="10">The sequence shown here is derived from an EMBL/GenBank/DDBJ whole genome shotgun (WGS) entry which is preliminary data.</text>
</comment>
<dbReference type="Proteomes" id="UP001367508">
    <property type="component" value="Unassembled WGS sequence"/>
</dbReference>
<comment type="similarity">
    <text evidence="9">Belongs to the arginase family.</text>
</comment>
<dbReference type="PANTHER" id="PTHR11358">
    <property type="entry name" value="ARGINASE/AGMATINASE"/>
    <property type="match status" value="1"/>
</dbReference>
<keyword evidence="7" id="KW-0464">Manganese</keyword>
<evidence type="ECO:0000256" key="7">
    <source>
        <dbReference type="ARBA" id="ARBA00023211"/>
    </source>
</evidence>
<dbReference type="AlphaFoldDB" id="A0AAN9M8D3"/>
<sequence>MSSIGCRSMHSMRRLYAAKIAGDSLEKGRNGVIDASLKLIREKAKLEAFWKKAIYIKAEAVFVQGELVRTLGGATATSTLLGVPLGPNSSFLQGTAFAPPRIREAIWTASTNSITEEGKDIEDVRVLTDVGDVPVQEIRDCWDDDDRLMNVITDSVKAVMDVDPLRPLVLGGDHSITFPVVRAVHEKLGGPVDILHFGSHPGLDAFKDTIYGHASTFARIKAKGYARKLVQVGIRSRSEGHDQGKKLVVEQHEMRTFSGDRRNLEKLKLGDGVKGVYISINVDCLDPAIAPGVTHRESGGLSLRNVLNIIQNLQGNIVGGDVVGYNPQRDNALDLTVEVTAKLVRELAAKISK</sequence>
<comment type="catalytic activity">
    <reaction evidence="8">
        <text>L-arginine + H2O = urea + L-ornithine</text>
        <dbReference type="Rhea" id="RHEA:20569"/>
        <dbReference type="ChEBI" id="CHEBI:15377"/>
        <dbReference type="ChEBI" id="CHEBI:16199"/>
        <dbReference type="ChEBI" id="CHEBI:32682"/>
        <dbReference type="ChEBI" id="CHEBI:46911"/>
        <dbReference type="EC" id="3.5.3.1"/>
    </reaction>
</comment>
<comment type="cofactor">
    <cofactor evidence="1">
        <name>Mn(2+)</name>
        <dbReference type="ChEBI" id="CHEBI:29035"/>
    </cofactor>
</comment>
<dbReference type="GO" id="GO:0033389">
    <property type="term" value="P:putrescine biosynthetic process from arginine, via agmatine"/>
    <property type="evidence" value="ECO:0007669"/>
    <property type="project" value="TreeGrafter"/>
</dbReference>
<comment type="pathway">
    <text evidence="2">Nitrogen metabolism; urea cycle; L-ornithine and urea from L-arginine: step 1/1.</text>
</comment>
<dbReference type="InterPro" id="IPR023696">
    <property type="entry name" value="Ureohydrolase_dom_sf"/>
</dbReference>
<evidence type="ECO:0000313" key="11">
    <source>
        <dbReference type="Proteomes" id="UP001367508"/>
    </source>
</evidence>
<dbReference type="PROSITE" id="PS51409">
    <property type="entry name" value="ARGINASE_2"/>
    <property type="match status" value="1"/>
</dbReference>
<dbReference type="InterPro" id="IPR006035">
    <property type="entry name" value="Ureohydrolase"/>
</dbReference>
<evidence type="ECO:0000256" key="6">
    <source>
        <dbReference type="ARBA" id="ARBA00022801"/>
    </source>
</evidence>
<dbReference type="GO" id="GO:0046872">
    <property type="term" value="F:metal ion binding"/>
    <property type="evidence" value="ECO:0007669"/>
    <property type="project" value="UniProtKB-KW"/>
</dbReference>
<accession>A0AAN9M8D3</accession>
<keyword evidence="6" id="KW-0378">Hydrolase</keyword>
<evidence type="ECO:0000313" key="10">
    <source>
        <dbReference type="EMBL" id="KAK7349649.1"/>
    </source>
</evidence>
<dbReference type="Pfam" id="PF00491">
    <property type="entry name" value="Arginase"/>
    <property type="match status" value="1"/>
</dbReference>
<dbReference type="FunFam" id="3.40.800.10:FF:000007">
    <property type="entry name" value="Arginase 1, mitochondrial"/>
    <property type="match status" value="1"/>
</dbReference>
<evidence type="ECO:0000256" key="2">
    <source>
        <dbReference type="ARBA" id="ARBA00005098"/>
    </source>
</evidence>
<name>A0AAN9M8D3_CANGL</name>
<keyword evidence="4" id="KW-0056">Arginine metabolism</keyword>
<keyword evidence="5" id="KW-0479">Metal-binding</keyword>
<evidence type="ECO:0000256" key="9">
    <source>
        <dbReference type="PROSITE-ProRule" id="PRU00742"/>
    </source>
</evidence>
<proteinExistence type="inferred from homology"/>